<feature type="region of interest" description="Disordered" evidence="1">
    <location>
        <begin position="298"/>
        <end position="317"/>
    </location>
</feature>
<accession>A0A9E7JLQ2</accession>
<gene>
    <name evidence="3" type="ORF">MUK42_28294</name>
</gene>
<dbReference type="EMBL" id="CP097504">
    <property type="protein sequence ID" value="URD85396.1"/>
    <property type="molecule type" value="Genomic_DNA"/>
</dbReference>
<dbReference type="SUPFAM" id="SSF81383">
    <property type="entry name" value="F-box domain"/>
    <property type="match status" value="1"/>
</dbReference>
<evidence type="ECO:0000313" key="3">
    <source>
        <dbReference type="EMBL" id="URD85396.1"/>
    </source>
</evidence>
<feature type="domain" description="F-box" evidence="2">
    <location>
        <begin position="174"/>
        <end position="220"/>
    </location>
</feature>
<dbReference type="Proteomes" id="UP001055439">
    <property type="component" value="Chromosome 2"/>
</dbReference>
<dbReference type="InterPro" id="IPR057039">
    <property type="entry name" value="At5g52880_ARM"/>
</dbReference>
<dbReference type="SMART" id="SM00256">
    <property type="entry name" value="FBOX"/>
    <property type="match status" value="1"/>
</dbReference>
<keyword evidence="4" id="KW-1185">Reference proteome</keyword>
<reference evidence="3" key="1">
    <citation type="submission" date="2022-05" db="EMBL/GenBank/DDBJ databases">
        <title>The Musa troglodytarum L. genome provides insights into the mechanism of non-climacteric behaviour and enrichment of carotenoids.</title>
        <authorList>
            <person name="Wang J."/>
        </authorList>
    </citation>
    <scope>NUCLEOTIDE SEQUENCE</scope>
    <source>
        <tissue evidence="3">Leaf</tissue>
    </source>
</reference>
<dbReference type="OrthoDB" id="10257471at2759"/>
<evidence type="ECO:0000256" key="1">
    <source>
        <dbReference type="SAM" id="MobiDB-lite"/>
    </source>
</evidence>
<dbReference type="PANTHER" id="PTHR47744">
    <property type="entry name" value="OS05G0526300 PROTEIN"/>
    <property type="match status" value="1"/>
</dbReference>
<dbReference type="Pfam" id="PF12937">
    <property type="entry name" value="F-box-like"/>
    <property type="match status" value="1"/>
</dbReference>
<sequence length="329" mass="36579">MDRGMGRATVRERYEKLGLAEALSRAHDYPSACHELGLILRLAYVDLPKNLQSVVFQDTLSAFRLLPEVQTGHGLSSANVLLQAAEVALPKQKKALAVSEFKHAAVAHKRRSRAHHDGGLKLPSPPLLFVRSSLHRSCFHVQLPPSPMDRSEASSAPNVVVCSFVVRSFLRRRCFRSVSLPYDVLVHIFSFLDLRSLASVGLVCWSWNSAAIDNGLWQMLYSNLFDNHSTCSSKEDHKLVPDGKDVVFHGGMGVDPIININWKEAVRRKCEGVSSWKLLPNRVVVEYLLGEIELAEMSSDTDDSDSDGPSPSTQHLPRLWAYPKLSSTS</sequence>
<name>A0A9E7JLQ2_9LILI</name>
<protein>
    <submittedName>
        <fullName evidence="3">FBOX</fullName>
    </submittedName>
</protein>
<dbReference type="AlphaFoldDB" id="A0A9E7JLQ2"/>
<dbReference type="InterPro" id="IPR001810">
    <property type="entry name" value="F-box_dom"/>
</dbReference>
<dbReference type="PROSITE" id="PS50181">
    <property type="entry name" value="FBOX"/>
    <property type="match status" value="1"/>
</dbReference>
<evidence type="ECO:0000313" key="4">
    <source>
        <dbReference type="Proteomes" id="UP001055439"/>
    </source>
</evidence>
<dbReference type="Pfam" id="PF24104">
    <property type="entry name" value="At5g52880_ARM"/>
    <property type="match status" value="1"/>
</dbReference>
<dbReference type="InterPro" id="IPR036047">
    <property type="entry name" value="F-box-like_dom_sf"/>
</dbReference>
<dbReference type="CDD" id="cd09917">
    <property type="entry name" value="F-box_SF"/>
    <property type="match status" value="1"/>
</dbReference>
<dbReference type="PANTHER" id="PTHR47744:SF1">
    <property type="entry name" value="OS05G0526300 PROTEIN"/>
    <property type="match status" value="1"/>
</dbReference>
<organism evidence="3 4">
    <name type="scientific">Musa troglodytarum</name>
    <name type="common">fe'i banana</name>
    <dbReference type="NCBI Taxonomy" id="320322"/>
    <lineage>
        <taxon>Eukaryota</taxon>
        <taxon>Viridiplantae</taxon>
        <taxon>Streptophyta</taxon>
        <taxon>Embryophyta</taxon>
        <taxon>Tracheophyta</taxon>
        <taxon>Spermatophyta</taxon>
        <taxon>Magnoliopsida</taxon>
        <taxon>Liliopsida</taxon>
        <taxon>Zingiberales</taxon>
        <taxon>Musaceae</taxon>
        <taxon>Musa</taxon>
    </lineage>
</organism>
<dbReference type="Gene3D" id="1.20.1280.50">
    <property type="match status" value="1"/>
</dbReference>
<evidence type="ECO:0000259" key="2">
    <source>
        <dbReference type="PROSITE" id="PS50181"/>
    </source>
</evidence>
<proteinExistence type="predicted"/>